<organism evidence="7 8">
    <name type="scientific">Diaporthe australafricana</name>
    <dbReference type="NCBI Taxonomy" id="127596"/>
    <lineage>
        <taxon>Eukaryota</taxon>
        <taxon>Fungi</taxon>
        <taxon>Dikarya</taxon>
        <taxon>Ascomycota</taxon>
        <taxon>Pezizomycotina</taxon>
        <taxon>Sordariomycetes</taxon>
        <taxon>Sordariomycetidae</taxon>
        <taxon>Diaporthales</taxon>
        <taxon>Diaporthaceae</taxon>
        <taxon>Diaporthe</taxon>
    </lineage>
</organism>
<evidence type="ECO:0000313" key="8">
    <source>
        <dbReference type="Proteomes" id="UP001583177"/>
    </source>
</evidence>
<evidence type="ECO:0000256" key="5">
    <source>
        <dbReference type="SAM" id="MobiDB-lite"/>
    </source>
</evidence>
<evidence type="ECO:0000256" key="1">
    <source>
        <dbReference type="ARBA" id="ARBA00004141"/>
    </source>
</evidence>
<feature type="region of interest" description="Disordered" evidence="5">
    <location>
        <begin position="870"/>
        <end position="917"/>
    </location>
</feature>
<dbReference type="EMBL" id="JAWRVE010000031">
    <property type="protein sequence ID" value="KAL1871943.1"/>
    <property type="molecule type" value="Genomic_DNA"/>
</dbReference>
<reference evidence="7 8" key="1">
    <citation type="journal article" date="2024" name="IMA Fungus">
        <title>IMA Genome - F19 : A genome assembly and annotation guide to empower mycologists, including annotated draft genome sequences of Ceratocystis pirilliformis, Diaporthe australafricana, Fusarium ophioides, Paecilomyces lecythidis, and Sporothrix stenoceras.</title>
        <authorList>
            <person name="Aylward J."/>
            <person name="Wilson A.M."/>
            <person name="Visagie C.M."/>
            <person name="Spraker J."/>
            <person name="Barnes I."/>
            <person name="Buitendag C."/>
            <person name="Ceriani C."/>
            <person name="Del Mar Angel L."/>
            <person name="du Plessis D."/>
            <person name="Fuchs T."/>
            <person name="Gasser K."/>
            <person name="Kramer D."/>
            <person name="Li W."/>
            <person name="Munsamy K."/>
            <person name="Piso A."/>
            <person name="Price J.L."/>
            <person name="Sonnekus B."/>
            <person name="Thomas C."/>
            <person name="van der Nest A."/>
            <person name="van Dijk A."/>
            <person name="van Heerden A."/>
            <person name="van Vuuren N."/>
            <person name="Yilmaz N."/>
            <person name="Duong T.A."/>
            <person name="van der Merwe N.A."/>
            <person name="Wingfield M.J."/>
            <person name="Wingfield B.D."/>
        </authorList>
    </citation>
    <scope>NUCLEOTIDE SEQUENCE [LARGE SCALE GENOMIC DNA]</scope>
    <source>
        <strain evidence="7 8">CMW 18300</strain>
    </source>
</reference>
<feature type="transmembrane region" description="Helical" evidence="6">
    <location>
        <begin position="742"/>
        <end position="764"/>
    </location>
</feature>
<gene>
    <name evidence="7" type="ORF">Daus18300_004579</name>
</gene>
<evidence type="ECO:0000256" key="6">
    <source>
        <dbReference type="SAM" id="Phobius"/>
    </source>
</evidence>
<feature type="compositionally biased region" description="Basic and acidic residues" evidence="5">
    <location>
        <begin position="350"/>
        <end position="361"/>
    </location>
</feature>
<dbReference type="InterPro" id="IPR050829">
    <property type="entry name" value="CorA_MIT"/>
</dbReference>
<dbReference type="Gene3D" id="1.20.58.340">
    <property type="entry name" value="Magnesium transport protein CorA, transmembrane region"/>
    <property type="match status" value="1"/>
</dbReference>
<feature type="region of interest" description="Disordered" evidence="5">
    <location>
        <begin position="342"/>
        <end position="371"/>
    </location>
</feature>
<dbReference type="InterPro" id="IPR002523">
    <property type="entry name" value="MgTranspt_CorA/ZnTranspt_ZntB"/>
</dbReference>
<comment type="caution">
    <text evidence="7">The sequence shown here is derived from an EMBL/GenBank/DDBJ whole genome shotgun (WGS) entry which is preliminary data.</text>
</comment>
<name>A0ABR3X7P5_9PEZI</name>
<keyword evidence="4 6" id="KW-0472">Membrane</keyword>
<proteinExistence type="predicted"/>
<sequence>MPMEFVDLLLRMEDHDIVPTCLSAERHRPRDFLLHYLGCEQFFQREDYLSSLSPEQAKQVDTRLQRIEYLRSVLENDLGEGRQLVQNLSASIASWRKSKEFQEGIGRVRELRKIHFATNGVAQRQVRASGRYQEYNPDLDTNAYLIRFKDGRLVRDISDDRYHEQFPCYRISMHDLLNGNERDSALNPPEGTINYFHFPANNMLWAERAIKSYFKQKSSTYFQPAANFQQAYSEEVGSNDGFLGRGLLAPRYWKSQQQSSSVTGKYLGPMCEVIPGSTDGSSASIALFMPYPHWDTARHQAKISDAVQKEQEKYKREKIMNEQRLRGMRRVRQRGLQLLNAQSRQPGTEWRLENRDPEKTRGSVPRPPKRTATGAFANIMKRQGRFAKLSLWSVFSTDGAGRVIAGTEIGQVLFDAAVLYEAMSTHREKTLIRKYLHSDPPLHPRRTLEQTNEWTLSLSWHASARDQVVHRATRPKQLDFHSVDPFTKEWRDRIRKLPRVMMIDQLWMWILDDQTIFTCFPDHGDLSHHNHLPGIHSRIRDAVLNNGKGSVRTVSDLAFVILGEVQTSRASMGGPQDGTILVMQLFRQAIRDVATKHSFGAEQYWEWARIFSRLAHTDVDNGLSDLIVPFLDIGKEGELQGQIKSVVRDLEIVLHTTLEQLDVYQKFEKSMLQFSKGKATVDMEPLLIEAENCIQDLEDMRRTANGISTSLDYLISLKQQQVTVVQAWQSMKEAEDTRKQNVTLLVFTVVTVVFLPMSFISSVFGMNNKEIAGRDSPMTLADQFKWMSMKQPRLHCTKPSLTGVVPISFSIVAITYYLAFGNPWRVSRDLFRWIYMKCGMYQIFAPRDLTLSALRERYKGRTKRKEADQAWERRRSAQMAKDNQERRAARAAVVPPPPPIEAISPDTPVMSPATATSTDLPSTGMFAVYHDMTNMVGKLRTPN</sequence>
<dbReference type="PANTHER" id="PTHR47685:SF1">
    <property type="entry name" value="MAGNESIUM TRANSPORT PROTEIN CORA"/>
    <property type="match status" value="1"/>
</dbReference>
<evidence type="ECO:0000313" key="7">
    <source>
        <dbReference type="EMBL" id="KAL1871943.1"/>
    </source>
</evidence>
<evidence type="ECO:0008006" key="9">
    <source>
        <dbReference type="Google" id="ProtNLM"/>
    </source>
</evidence>
<keyword evidence="3 6" id="KW-1133">Transmembrane helix</keyword>
<dbReference type="PANTHER" id="PTHR47685">
    <property type="entry name" value="MAGNESIUM TRANSPORT PROTEIN CORA"/>
    <property type="match status" value="1"/>
</dbReference>
<evidence type="ECO:0000256" key="4">
    <source>
        <dbReference type="ARBA" id="ARBA00023136"/>
    </source>
</evidence>
<dbReference type="InterPro" id="IPR045863">
    <property type="entry name" value="CorA_TM1_TM2"/>
</dbReference>
<accession>A0ABR3X7P5</accession>
<comment type="subcellular location">
    <subcellularLocation>
        <location evidence="1">Membrane</location>
        <topology evidence="1">Multi-pass membrane protein</topology>
    </subcellularLocation>
</comment>
<protein>
    <recommendedName>
        <fullName evidence="9">Ankyrin repeat protein</fullName>
    </recommendedName>
</protein>
<dbReference type="SUPFAM" id="SSF144083">
    <property type="entry name" value="Magnesium transport protein CorA, transmembrane region"/>
    <property type="match status" value="1"/>
</dbReference>
<keyword evidence="2 6" id="KW-0812">Transmembrane</keyword>
<dbReference type="Proteomes" id="UP001583177">
    <property type="component" value="Unassembled WGS sequence"/>
</dbReference>
<keyword evidence="8" id="KW-1185">Reference proteome</keyword>
<evidence type="ECO:0000256" key="3">
    <source>
        <dbReference type="ARBA" id="ARBA00022989"/>
    </source>
</evidence>
<evidence type="ECO:0000256" key="2">
    <source>
        <dbReference type="ARBA" id="ARBA00022692"/>
    </source>
</evidence>
<feature type="transmembrane region" description="Helical" evidence="6">
    <location>
        <begin position="800"/>
        <end position="820"/>
    </location>
</feature>
<dbReference type="Pfam" id="PF01544">
    <property type="entry name" value="CorA"/>
    <property type="match status" value="1"/>
</dbReference>